<sequence>MKYSTVLLTTSLPAIFVFAPLAAAQPQSLTVAWYGGNWGDAFQSCVATPFTEATGIAVVPDIGTSTTTLSKLQQQAGAPVIDVAYMDGGISELAEEAGVLADIDIESIPNAANLADAATYRNGDKVYAVGNGYYSLGMTYNTDEISEAPASWDALWDEHYAGAVTIPSPSNSAGIPFIFFLNQIMGDTPDDMSATIERLRELDAALFFDSSGAASNAFQSGEVILGAHFNVGAWALIDSGLPIGFTVPEEGVWATDARLHIVEGTQNGDAALQFIDTALGAEAGLCLAERLYVGPAVTNVDLTEEVSRKLPWGETGSIDDLMLFDWNEVNARRSDLTETWNREVVR</sequence>
<dbReference type="Proteomes" id="UP000235803">
    <property type="component" value="Unassembled WGS sequence"/>
</dbReference>
<evidence type="ECO:0000313" key="4">
    <source>
        <dbReference type="Proteomes" id="UP000235803"/>
    </source>
</evidence>
<dbReference type="EMBL" id="PNRF01000012">
    <property type="protein sequence ID" value="PMR76546.1"/>
    <property type="molecule type" value="Genomic_DNA"/>
</dbReference>
<comment type="caution">
    <text evidence="3">The sequence shown here is derived from an EMBL/GenBank/DDBJ whole genome shotgun (WGS) entry which is preliminary data.</text>
</comment>
<gene>
    <name evidence="3" type="ORF">C1H69_05765</name>
</gene>
<dbReference type="GO" id="GO:0030288">
    <property type="term" value="C:outer membrane-bounded periplasmic space"/>
    <property type="evidence" value="ECO:0007669"/>
    <property type="project" value="TreeGrafter"/>
</dbReference>
<evidence type="ECO:0000313" key="3">
    <source>
        <dbReference type="EMBL" id="PMR76546.1"/>
    </source>
</evidence>
<dbReference type="OrthoDB" id="6529964at2"/>
<feature type="signal peptide" evidence="2">
    <location>
        <begin position="1"/>
        <end position="23"/>
    </location>
</feature>
<evidence type="ECO:0000256" key="2">
    <source>
        <dbReference type="SAM" id="SignalP"/>
    </source>
</evidence>
<dbReference type="AlphaFoldDB" id="A0A2N7U7Z5"/>
<protein>
    <submittedName>
        <fullName evidence="3">Polyamine ABC transporter substrate-binding protein</fullName>
    </submittedName>
</protein>
<name>A0A2N7U7Z5_9GAMM</name>
<dbReference type="InterPro" id="IPR006059">
    <property type="entry name" value="SBP"/>
</dbReference>
<organism evidence="3 4">
    <name type="scientific">Billgrantia endophytica</name>
    <dbReference type="NCBI Taxonomy" id="2033802"/>
    <lineage>
        <taxon>Bacteria</taxon>
        <taxon>Pseudomonadati</taxon>
        <taxon>Pseudomonadota</taxon>
        <taxon>Gammaproteobacteria</taxon>
        <taxon>Oceanospirillales</taxon>
        <taxon>Halomonadaceae</taxon>
        <taxon>Billgrantia</taxon>
    </lineage>
</organism>
<keyword evidence="1 2" id="KW-0732">Signal</keyword>
<proteinExistence type="predicted"/>
<feature type="chain" id="PRO_5014640332" evidence="2">
    <location>
        <begin position="24"/>
        <end position="346"/>
    </location>
</feature>
<dbReference type="SUPFAM" id="SSF53850">
    <property type="entry name" value="Periplasmic binding protein-like II"/>
    <property type="match status" value="1"/>
</dbReference>
<dbReference type="GO" id="GO:0030975">
    <property type="term" value="F:thiamine binding"/>
    <property type="evidence" value="ECO:0007669"/>
    <property type="project" value="TreeGrafter"/>
</dbReference>
<dbReference type="PANTHER" id="PTHR30006">
    <property type="entry name" value="THIAMINE-BINDING PERIPLASMIC PROTEIN-RELATED"/>
    <property type="match status" value="1"/>
</dbReference>
<dbReference type="RefSeq" id="WP_102652450.1">
    <property type="nucleotide sequence ID" value="NZ_PNRF01000012.1"/>
</dbReference>
<accession>A0A2N7U7Z5</accession>
<dbReference type="PANTHER" id="PTHR30006:SF2">
    <property type="entry name" value="ABC TRANSPORTER SUBSTRATE-BINDING PROTEIN"/>
    <property type="match status" value="1"/>
</dbReference>
<evidence type="ECO:0000256" key="1">
    <source>
        <dbReference type="ARBA" id="ARBA00022729"/>
    </source>
</evidence>
<dbReference type="Pfam" id="PF13416">
    <property type="entry name" value="SBP_bac_8"/>
    <property type="match status" value="1"/>
</dbReference>
<dbReference type="GO" id="GO:0015888">
    <property type="term" value="P:thiamine transport"/>
    <property type="evidence" value="ECO:0007669"/>
    <property type="project" value="TreeGrafter"/>
</dbReference>
<reference evidence="3 4" key="1">
    <citation type="submission" date="2018-01" db="EMBL/GenBank/DDBJ databases">
        <title>Halomonas endophytica sp. nov., isolated from storage liquid in the stems of Populus euphratica.</title>
        <authorList>
            <person name="Chen C."/>
        </authorList>
    </citation>
    <scope>NUCLEOTIDE SEQUENCE [LARGE SCALE GENOMIC DNA]</scope>
    <source>
        <strain evidence="3 4">MC28</strain>
    </source>
</reference>
<dbReference type="CDD" id="cd13589">
    <property type="entry name" value="PBP2_polyamine_RpCGA009"/>
    <property type="match status" value="1"/>
</dbReference>
<dbReference type="Gene3D" id="3.40.190.10">
    <property type="entry name" value="Periplasmic binding protein-like II"/>
    <property type="match status" value="2"/>
</dbReference>
<keyword evidence="4" id="KW-1185">Reference proteome</keyword>
<dbReference type="GO" id="GO:0030976">
    <property type="term" value="F:thiamine pyrophosphate binding"/>
    <property type="evidence" value="ECO:0007669"/>
    <property type="project" value="TreeGrafter"/>
</dbReference>